<gene>
    <name evidence="1" type="ORF">ACFPFO_04410</name>
</gene>
<dbReference type="PANTHER" id="PTHR34796:SF1">
    <property type="entry name" value="EXPRESSED PROTEIN"/>
    <property type="match status" value="1"/>
</dbReference>
<keyword evidence="2" id="KW-1185">Reference proteome</keyword>
<comment type="caution">
    <text evidence="1">The sequence shown here is derived from an EMBL/GenBank/DDBJ whole genome shotgun (WGS) entry which is preliminary data.</text>
</comment>
<name>A0ABD5QD02_9EURY</name>
<organism evidence="1 2">
    <name type="scientific">Saliphagus infecundisoli</name>
    <dbReference type="NCBI Taxonomy" id="1849069"/>
    <lineage>
        <taxon>Archaea</taxon>
        <taxon>Methanobacteriati</taxon>
        <taxon>Methanobacteriota</taxon>
        <taxon>Stenosarchaea group</taxon>
        <taxon>Halobacteria</taxon>
        <taxon>Halobacteriales</taxon>
        <taxon>Natrialbaceae</taxon>
        <taxon>Saliphagus</taxon>
    </lineage>
</organism>
<dbReference type="SUPFAM" id="SSF140663">
    <property type="entry name" value="TTHA0068-like"/>
    <property type="match status" value="1"/>
</dbReference>
<dbReference type="Gene3D" id="1.10.3450.10">
    <property type="entry name" value="TTHA0068-like"/>
    <property type="match status" value="1"/>
</dbReference>
<evidence type="ECO:0000313" key="2">
    <source>
        <dbReference type="Proteomes" id="UP001595925"/>
    </source>
</evidence>
<sequence>MRERLRAGVAIYNAGHYHAAHDAWEAHWLELERESDDERLLHGLIQFTAAVHHARNRNWEGCVGLAESALDYLEGLPADYREVDLAGVRRALSALASDPEIIERRPPPRIVLDGERPTLADLSSEEQAIAAPILADELGYAEEIVEGACEYAIADLEAGEEGSRFLALVADFLAEDDHRGIVYDRLRGHVERREAKERDVEGLF</sequence>
<evidence type="ECO:0000313" key="1">
    <source>
        <dbReference type="EMBL" id="MFC4987024.1"/>
    </source>
</evidence>
<dbReference type="RefSeq" id="WP_224828274.1">
    <property type="nucleotide sequence ID" value="NZ_JAIVEF010000005.1"/>
</dbReference>
<dbReference type="EMBL" id="JBHSJG010000014">
    <property type="protein sequence ID" value="MFC4987024.1"/>
    <property type="molecule type" value="Genomic_DNA"/>
</dbReference>
<accession>A0ABD5QD02</accession>
<proteinExistence type="predicted"/>
<protein>
    <submittedName>
        <fullName evidence="1">DUF309 domain-containing protein</fullName>
    </submittedName>
</protein>
<dbReference type="InterPro" id="IPR005500">
    <property type="entry name" value="DUF309"/>
</dbReference>
<dbReference type="AlphaFoldDB" id="A0ABD5QD02"/>
<dbReference type="Pfam" id="PF03745">
    <property type="entry name" value="DUF309"/>
    <property type="match status" value="1"/>
</dbReference>
<reference evidence="1 2" key="1">
    <citation type="journal article" date="2019" name="Int. J. Syst. Evol. Microbiol.">
        <title>The Global Catalogue of Microorganisms (GCM) 10K type strain sequencing project: providing services to taxonomists for standard genome sequencing and annotation.</title>
        <authorList>
            <consortium name="The Broad Institute Genomics Platform"/>
            <consortium name="The Broad Institute Genome Sequencing Center for Infectious Disease"/>
            <person name="Wu L."/>
            <person name="Ma J."/>
        </authorList>
    </citation>
    <scope>NUCLEOTIDE SEQUENCE [LARGE SCALE GENOMIC DNA]</scope>
    <source>
        <strain evidence="1 2">CGMCC 1.15824</strain>
    </source>
</reference>
<dbReference type="Proteomes" id="UP001595925">
    <property type="component" value="Unassembled WGS sequence"/>
</dbReference>
<dbReference type="InterPro" id="IPR023203">
    <property type="entry name" value="TTHA0068_sf"/>
</dbReference>
<dbReference type="PANTHER" id="PTHR34796">
    <property type="entry name" value="EXPRESSED PROTEIN"/>
    <property type="match status" value="1"/>
</dbReference>